<gene>
    <name evidence="2" type="ORF">SteCoe_8617</name>
</gene>
<name>A0A1R2CJR5_9CILI</name>
<sequence length="270" mass="31122">MQPKIVKYTDTSSNSVFEVQKKCEVLSTYSKKRKFSFSSGASSESGIIKEKNWDKAKMRPFHILDCNLPEQPPKKKHEARPCTARKPDIDNVCNQPKLAWDFGPKTKKRAEWLFALVKPEDHYNPKAQPKKIPLSLGAALFRNALSSKNQDKVNDLEEKPNDYPKEKFETNNHEPIENEVLDYPQVINSGLNHDIQVEKPQSKASSNKNQIQENPQVQVKKEDKKKEAIDKMFKMPQTINPLYLSEYRGQYLDSNTAQNIASIKKEYNLK</sequence>
<dbReference type="EMBL" id="MPUH01000130">
    <property type="protein sequence ID" value="OMJ89231.1"/>
    <property type="molecule type" value="Genomic_DNA"/>
</dbReference>
<dbReference type="AlphaFoldDB" id="A0A1R2CJR5"/>
<keyword evidence="3" id="KW-1185">Reference proteome</keyword>
<evidence type="ECO:0000256" key="1">
    <source>
        <dbReference type="SAM" id="MobiDB-lite"/>
    </source>
</evidence>
<protein>
    <submittedName>
        <fullName evidence="2">Uncharacterized protein</fullName>
    </submittedName>
</protein>
<comment type="caution">
    <text evidence="2">The sequence shown here is derived from an EMBL/GenBank/DDBJ whole genome shotgun (WGS) entry which is preliminary data.</text>
</comment>
<evidence type="ECO:0000313" key="3">
    <source>
        <dbReference type="Proteomes" id="UP000187209"/>
    </source>
</evidence>
<feature type="compositionally biased region" description="Polar residues" evidence="1">
    <location>
        <begin position="202"/>
        <end position="217"/>
    </location>
</feature>
<proteinExistence type="predicted"/>
<reference evidence="2 3" key="1">
    <citation type="submission" date="2016-11" db="EMBL/GenBank/DDBJ databases">
        <title>The macronuclear genome of Stentor coeruleus: a giant cell with tiny introns.</title>
        <authorList>
            <person name="Slabodnick M."/>
            <person name="Ruby J.G."/>
            <person name="Reiff S.B."/>
            <person name="Swart E.C."/>
            <person name="Gosai S."/>
            <person name="Prabakaran S."/>
            <person name="Witkowska E."/>
            <person name="Larue G.E."/>
            <person name="Fisher S."/>
            <person name="Freeman R.M."/>
            <person name="Gunawardena J."/>
            <person name="Chu W."/>
            <person name="Stover N.A."/>
            <person name="Gregory B.D."/>
            <person name="Nowacki M."/>
            <person name="Derisi J."/>
            <person name="Roy S.W."/>
            <person name="Marshall W.F."/>
            <person name="Sood P."/>
        </authorList>
    </citation>
    <scope>NUCLEOTIDE SEQUENCE [LARGE SCALE GENOMIC DNA]</scope>
    <source>
        <strain evidence="2">WM001</strain>
    </source>
</reference>
<feature type="region of interest" description="Disordered" evidence="1">
    <location>
        <begin position="198"/>
        <end position="225"/>
    </location>
</feature>
<evidence type="ECO:0000313" key="2">
    <source>
        <dbReference type="EMBL" id="OMJ89231.1"/>
    </source>
</evidence>
<accession>A0A1R2CJR5</accession>
<dbReference type="Proteomes" id="UP000187209">
    <property type="component" value="Unassembled WGS sequence"/>
</dbReference>
<organism evidence="2 3">
    <name type="scientific">Stentor coeruleus</name>
    <dbReference type="NCBI Taxonomy" id="5963"/>
    <lineage>
        <taxon>Eukaryota</taxon>
        <taxon>Sar</taxon>
        <taxon>Alveolata</taxon>
        <taxon>Ciliophora</taxon>
        <taxon>Postciliodesmatophora</taxon>
        <taxon>Heterotrichea</taxon>
        <taxon>Heterotrichida</taxon>
        <taxon>Stentoridae</taxon>
        <taxon>Stentor</taxon>
    </lineage>
</organism>